<dbReference type="InterPro" id="IPR004170">
    <property type="entry name" value="WWE_dom"/>
</dbReference>
<comment type="caution">
    <text evidence="6">The sequence shown here is derived from an EMBL/GenBank/DDBJ whole genome shotgun (WGS) entry which is preliminary data.</text>
</comment>
<evidence type="ECO:0000256" key="1">
    <source>
        <dbReference type="ARBA" id="ARBA00004123"/>
    </source>
</evidence>
<feature type="domain" description="WWE" evidence="5">
    <location>
        <begin position="424"/>
        <end position="505"/>
    </location>
</feature>
<dbReference type="GO" id="GO:0008270">
    <property type="term" value="F:zinc ion binding"/>
    <property type="evidence" value="ECO:0007669"/>
    <property type="project" value="InterPro"/>
</dbReference>
<protein>
    <recommendedName>
        <fullName evidence="5">WWE domain-containing protein</fullName>
    </recommendedName>
</protein>
<evidence type="ECO:0000256" key="2">
    <source>
        <dbReference type="ARBA" id="ARBA00023242"/>
    </source>
</evidence>
<evidence type="ECO:0000256" key="4">
    <source>
        <dbReference type="SAM" id="Coils"/>
    </source>
</evidence>
<accession>A0A1Q9EN61</accession>
<organism evidence="6 7">
    <name type="scientific">Symbiodinium microadriaticum</name>
    <name type="common">Dinoflagellate</name>
    <name type="synonym">Zooxanthella microadriatica</name>
    <dbReference type="NCBI Taxonomy" id="2951"/>
    <lineage>
        <taxon>Eukaryota</taxon>
        <taxon>Sar</taxon>
        <taxon>Alveolata</taxon>
        <taxon>Dinophyceae</taxon>
        <taxon>Suessiales</taxon>
        <taxon>Symbiodiniaceae</taxon>
        <taxon>Symbiodinium</taxon>
    </lineage>
</organism>
<keyword evidence="2" id="KW-0539">Nucleus</keyword>
<dbReference type="Gene3D" id="3.90.228.10">
    <property type="match status" value="1"/>
</dbReference>
<keyword evidence="4" id="KW-0175">Coiled coil</keyword>
<dbReference type="SMART" id="SM00678">
    <property type="entry name" value="WWE"/>
    <property type="match status" value="1"/>
</dbReference>
<dbReference type="PANTHER" id="PTHR45740:SF2">
    <property type="entry name" value="POLY [ADP-RIBOSE] POLYMERASE"/>
    <property type="match status" value="1"/>
</dbReference>
<dbReference type="SMART" id="SM00696">
    <property type="entry name" value="DM9"/>
    <property type="match status" value="1"/>
</dbReference>
<feature type="coiled-coil region" evidence="4">
    <location>
        <begin position="394"/>
        <end position="421"/>
    </location>
</feature>
<dbReference type="AlphaFoldDB" id="A0A1Q9EN61"/>
<dbReference type="SUPFAM" id="SSF56399">
    <property type="entry name" value="ADP-ribosylation"/>
    <property type="match status" value="1"/>
</dbReference>
<dbReference type="InterPro" id="IPR018123">
    <property type="entry name" value="WWE-dom_subgr"/>
</dbReference>
<dbReference type="EMBL" id="LSRX01000108">
    <property type="protein sequence ID" value="OLQ08875.1"/>
    <property type="molecule type" value="Genomic_DNA"/>
</dbReference>
<dbReference type="PROSITE" id="PS50918">
    <property type="entry name" value="WWE"/>
    <property type="match status" value="1"/>
</dbReference>
<feature type="coiled-coil region" evidence="4">
    <location>
        <begin position="282"/>
        <end position="330"/>
    </location>
</feature>
<evidence type="ECO:0000313" key="6">
    <source>
        <dbReference type="EMBL" id="OLQ08875.1"/>
    </source>
</evidence>
<evidence type="ECO:0000313" key="7">
    <source>
        <dbReference type="Proteomes" id="UP000186817"/>
    </source>
</evidence>
<proteinExistence type="inferred from homology"/>
<reference evidence="6 7" key="1">
    <citation type="submission" date="2016-02" db="EMBL/GenBank/DDBJ databases">
        <title>Genome analysis of coral dinoflagellate symbionts highlights evolutionary adaptations to a symbiotic lifestyle.</title>
        <authorList>
            <person name="Aranda M."/>
            <person name="Li Y."/>
            <person name="Liew Y.J."/>
            <person name="Baumgarten S."/>
            <person name="Simakov O."/>
            <person name="Wilson M."/>
            <person name="Piel J."/>
            <person name="Ashoor H."/>
            <person name="Bougouffa S."/>
            <person name="Bajic V.B."/>
            <person name="Ryu T."/>
            <person name="Ravasi T."/>
            <person name="Bayer T."/>
            <person name="Micklem G."/>
            <person name="Kim H."/>
            <person name="Bhak J."/>
            <person name="Lajeunesse T.C."/>
            <person name="Voolstra C.R."/>
        </authorList>
    </citation>
    <scope>NUCLEOTIDE SEQUENCE [LARGE SCALE GENOMIC DNA]</scope>
    <source>
        <strain evidence="6 7">CCMP2467</strain>
    </source>
</reference>
<dbReference type="Proteomes" id="UP000186817">
    <property type="component" value="Unassembled WGS sequence"/>
</dbReference>
<dbReference type="Pfam" id="PF02825">
    <property type="entry name" value="WWE"/>
    <property type="match status" value="1"/>
</dbReference>
<evidence type="ECO:0000259" key="5">
    <source>
        <dbReference type="PROSITE" id="PS50918"/>
    </source>
</evidence>
<dbReference type="GO" id="GO:0005634">
    <property type="term" value="C:nucleus"/>
    <property type="evidence" value="ECO:0007669"/>
    <property type="project" value="UniProtKB-SubCell"/>
</dbReference>
<name>A0A1Q9EN61_SYMMI</name>
<sequence length="757" mass="84732">MAATAWLPISRGDALPENALAVGTYGVDGMVYVGRLNGEVGKINLKDGKMWNFRAHHQSHSYDAEILTCSAVYKWVALNKGDPIPAHAVAGGQTPTDGLVFVGHSSLEPGKINVSDGKMNHFWSHNQGKCYSALILVVEPPDAEAAPLEPDRPARVGPAAPSLPSSFPSLAHLSQEELAQLKANEVLQRDLLQDLPGVQDYIGQLRALSQENAKGAEELLLRQEGVQGLIQQTGTALCVRGSTSAFVGPTCDVGTGGGSQPGTRSRMSCDAAFEKRPWDRELAVEKEKRQAAEAKVKDLQKRWKAADVKLQDTKKRMQSVETELNATASEHRKALDLAFFFQSALERLYRLERLESQAQDRMSRDNAWLEAELAREQTRARTCESNHEVTKEKLRDAETRIQALHSALDEEREQRLVAERKFFDSQARSHSAGHDACWQYETDGQWHPFSPEGNEQMHQAYLAYIDDAQEGRWAHIVAGGVERIVDFEEMTQRHATTGRRRSIRIATGVPLQWESTPAELLTQTGDLSAFYVEVEDAAFLKVIKRLLRFTGHAWDASRECSRMKKATVKSVHRIENYHLWRRYQARLRTMREDRAKRRLNFKLEPVALDLDGREGLMTDSQRDLDCGEPLACDVDEKILLHGTSWSNADSIVRHGFDHRYEQDLASTHSLRSRVLDLAAERDRAKAQQSPDVLAGRLQTEAAADDHEAEAILTDVLEQGQSLEASSLSDFSRKFLQSKKQKHAKLALKEMILTSATN</sequence>
<comment type="similarity">
    <text evidence="3">Belongs to the ARTD/PARP family.</text>
</comment>
<gene>
    <name evidence="6" type="ORF">AK812_SmicGene7574</name>
</gene>
<dbReference type="InterPro" id="IPR037197">
    <property type="entry name" value="WWE_dom_sf"/>
</dbReference>
<dbReference type="OrthoDB" id="414362at2759"/>
<dbReference type="PANTHER" id="PTHR45740">
    <property type="entry name" value="POLY [ADP-RIBOSE] POLYMERASE"/>
    <property type="match status" value="1"/>
</dbReference>
<dbReference type="GO" id="GO:0003950">
    <property type="term" value="F:NAD+ poly-ADP-ribosyltransferase activity"/>
    <property type="evidence" value="ECO:0007669"/>
    <property type="project" value="TreeGrafter"/>
</dbReference>
<dbReference type="InterPro" id="IPR051712">
    <property type="entry name" value="ARTD-AVP"/>
</dbReference>
<comment type="subcellular location">
    <subcellularLocation>
        <location evidence="1">Nucleus</location>
    </subcellularLocation>
</comment>
<keyword evidence="7" id="KW-1185">Reference proteome</keyword>
<dbReference type="GO" id="GO:1990404">
    <property type="term" value="F:NAD+-protein mono-ADP-ribosyltransferase activity"/>
    <property type="evidence" value="ECO:0007669"/>
    <property type="project" value="TreeGrafter"/>
</dbReference>
<dbReference type="Gene3D" id="3.30.720.50">
    <property type="match status" value="1"/>
</dbReference>
<dbReference type="SUPFAM" id="SSF117839">
    <property type="entry name" value="WWE domain"/>
    <property type="match status" value="1"/>
</dbReference>
<evidence type="ECO:0000256" key="3">
    <source>
        <dbReference type="ARBA" id="ARBA00024347"/>
    </source>
</evidence>
<dbReference type="InterPro" id="IPR006616">
    <property type="entry name" value="DM9_repeat"/>
</dbReference>